<evidence type="ECO:0000313" key="2">
    <source>
        <dbReference type="EMBL" id="KAJ4934075.1"/>
    </source>
</evidence>
<evidence type="ECO:0000313" key="3">
    <source>
        <dbReference type="Proteomes" id="UP001219934"/>
    </source>
</evidence>
<feature type="non-terminal residue" evidence="2">
    <location>
        <position position="98"/>
    </location>
</feature>
<gene>
    <name evidence="2" type="ORF">JOQ06_006882</name>
</gene>
<dbReference type="EMBL" id="JAPTMU010000012">
    <property type="protein sequence ID" value="KAJ4934075.1"/>
    <property type="molecule type" value="Genomic_DNA"/>
</dbReference>
<comment type="caution">
    <text evidence="2">The sequence shown here is derived from an EMBL/GenBank/DDBJ whole genome shotgun (WGS) entry which is preliminary data.</text>
</comment>
<feature type="region of interest" description="Disordered" evidence="1">
    <location>
        <begin position="1"/>
        <end position="20"/>
    </location>
</feature>
<accession>A0AAD6FGB9</accession>
<sequence length="98" mass="10665">HQKRADHILLPPPTPTPGVSGLVNFKDPFGIDRQIWTAASRGRSAHTDALVGALRMKFNLSYVNVEHSALRGPKPGEEPCLQALFNLENPQTSANSLP</sequence>
<keyword evidence="3" id="KW-1185">Reference proteome</keyword>
<reference evidence="2" key="1">
    <citation type="submission" date="2022-11" db="EMBL/GenBank/DDBJ databases">
        <title>Chromosome-level genome of Pogonophryne albipinna.</title>
        <authorList>
            <person name="Jo E."/>
        </authorList>
    </citation>
    <scope>NUCLEOTIDE SEQUENCE</scope>
    <source>
        <strain evidence="2">SGF0006</strain>
        <tissue evidence="2">Muscle</tissue>
    </source>
</reference>
<dbReference type="AlphaFoldDB" id="A0AAD6FGB9"/>
<name>A0AAD6FGB9_9TELE</name>
<organism evidence="2 3">
    <name type="scientific">Pogonophryne albipinna</name>
    <dbReference type="NCBI Taxonomy" id="1090488"/>
    <lineage>
        <taxon>Eukaryota</taxon>
        <taxon>Metazoa</taxon>
        <taxon>Chordata</taxon>
        <taxon>Craniata</taxon>
        <taxon>Vertebrata</taxon>
        <taxon>Euteleostomi</taxon>
        <taxon>Actinopterygii</taxon>
        <taxon>Neopterygii</taxon>
        <taxon>Teleostei</taxon>
        <taxon>Neoteleostei</taxon>
        <taxon>Acanthomorphata</taxon>
        <taxon>Eupercaria</taxon>
        <taxon>Perciformes</taxon>
        <taxon>Notothenioidei</taxon>
        <taxon>Pogonophryne</taxon>
    </lineage>
</organism>
<protein>
    <submittedName>
        <fullName evidence="2">Uncharacterized protein</fullName>
    </submittedName>
</protein>
<evidence type="ECO:0000256" key="1">
    <source>
        <dbReference type="SAM" id="MobiDB-lite"/>
    </source>
</evidence>
<proteinExistence type="predicted"/>
<feature type="non-terminal residue" evidence="2">
    <location>
        <position position="1"/>
    </location>
</feature>
<dbReference type="Proteomes" id="UP001219934">
    <property type="component" value="Unassembled WGS sequence"/>
</dbReference>